<dbReference type="EMBL" id="QKKF02030906">
    <property type="protein sequence ID" value="RZF34600.1"/>
    <property type="molecule type" value="Genomic_DNA"/>
</dbReference>
<sequence length="124" mass="14223">DECKKRWRDLRDNFFRILRRGQLPTGSAAPSTSKKWPLFERLTFLSKVSRENSSICTVTSPDCENEAPSQNAFCEESVADKEGEIPSTDCKLPFPAPKKKTNKRKAFDILQEKADKRMTLLQEI</sequence>
<proteinExistence type="predicted"/>
<dbReference type="InterPro" id="IPR006578">
    <property type="entry name" value="MADF-dom"/>
</dbReference>
<evidence type="ECO:0000313" key="2">
    <source>
        <dbReference type="EMBL" id="RZF34600.1"/>
    </source>
</evidence>
<evidence type="ECO:0000313" key="3">
    <source>
        <dbReference type="Proteomes" id="UP000291343"/>
    </source>
</evidence>
<dbReference type="AlphaFoldDB" id="A0A482WMS1"/>
<dbReference type="Proteomes" id="UP000291343">
    <property type="component" value="Unassembled WGS sequence"/>
</dbReference>
<accession>A0A482WMS1</accession>
<protein>
    <recommendedName>
        <fullName evidence="1">MADF domain-containing protein</fullName>
    </recommendedName>
</protein>
<keyword evidence="3" id="KW-1185">Reference proteome</keyword>
<reference evidence="2 3" key="1">
    <citation type="journal article" date="2017" name="Gigascience">
        <title>Genome sequence of the small brown planthopper, Laodelphax striatellus.</title>
        <authorList>
            <person name="Zhu J."/>
            <person name="Jiang F."/>
            <person name="Wang X."/>
            <person name="Yang P."/>
            <person name="Bao Y."/>
            <person name="Zhao W."/>
            <person name="Wang W."/>
            <person name="Lu H."/>
            <person name="Wang Q."/>
            <person name="Cui N."/>
            <person name="Li J."/>
            <person name="Chen X."/>
            <person name="Luo L."/>
            <person name="Yu J."/>
            <person name="Kang L."/>
            <person name="Cui F."/>
        </authorList>
    </citation>
    <scope>NUCLEOTIDE SEQUENCE [LARGE SCALE GENOMIC DNA]</scope>
    <source>
        <strain evidence="2">Lst14</strain>
    </source>
</reference>
<feature type="non-terminal residue" evidence="2">
    <location>
        <position position="124"/>
    </location>
</feature>
<dbReference type="InParanoid" id="A0A482WMS1"/>
<dbReference type="Pfam" id="PF10545">
    <property type="entry name" value="MADF_DNA_bdg"/>
    <property type="match status" value="1"/>
</dbReference>
<comment type="caution">
    <text evidence="2">The sequence shown here is derived from an EMBL/GenBank/DDBJ whole genome shotgun (WGS) entry which is preliminary data.</text>
</comment>
<dbReference type="OrthoDB" id="6600747at2759"/>
<dbReference type="PROSITE" id="PS51029">
    <property type="entry name" value="MADF"/>
    <property type="match status" value="1"/>
</dbReference>
<organism evidence="2 3">
    <name type="scientific">Laodelphax striatellus</name>
    <name type="common">Small brown planthopper</name>
    <name type="synonym">Delphax striatella</name>
    <dbReference type="NCBI Taxonomy" id="195883"/>
    <lineage>
        <taxon>Eukaryota</taxon>
        <taxon>Metazoa</taxon>
        <taxon>Ecdysozoa</taxon>
        <taxon>Arthropoda</taxon>
        <taxon>Hexapoda</taxon>
        <taxon>Insecta</taxon>
        <taxon>Pterygota</taxon>
        <taxon>Neoptera</taxon>
        <taxon>Paraneoptera</taxon>
        <taxon>Hemiptera</taxon>
        <taxon>Auchenorrhyncha</taxon>
        <taxon>Fulgoroidea</taxon>
        <taxon>Delphacidae</taxon>
        <taxon>Criomorphinae</taxon>
        <taxon>Laodelphax</taxon>
    </lineage>
</organism>
<evidence type="ECO:0000259" key="1">
    <source>
        <dbReference type="PROSITE" id="PS51029"/>
    </source>
</evidence>
<feature type="non-terminal residue" evidence="2">
    <location>
        <position position="1"/>
    </location>
</feature>
<feature type="domain" description="MADF" evidence="1">
    <location>
        <begin position="1"/>
        <end position="50"/>
    </location>
</feature>
<name>A0A482WMS1_LAOST</name>
<dbReference type="SMR" id="A0A482WMS1"/>
<gene>
    <name evidence="2" type="ORF">LSTR_LSTR017681</name>
</gene>